<proteinExistence type="predicted"/>
<evidence type="ECO:0000313" key="4">
    <source>
        <dbReference type="EMBL" id="SEG70450.1"/>
    </source>
</evidence>
<dbReference type="InterPro" id="IPR050832">
    <property type="entry name" value="Bact_Acetyltransf"/>
</dbReference>
<accession>A0A1H6CBT0</accession>
<dbReference type="AlphaFoldDB" id="A0A1H6CBT0"/>
<evidence type="ECO:0000256" key="1">
    <source>
        <dbReference type="ARBA" id="ARBA00022679"/>
    </source>
</evidence>
<gene>
    <name evidence="4" type="ORF">SAMN05421819_4438</name>
</gene>
<evidence type="ECO:0000259" key="3">
    <source>
        <dbReference type="PROSITE" id="PS51186"/>
    </source>
</evidence>
<protein>
    <submittedName>
        <fullName evidence="4">Acetyltransferase (GNAT) domain-containing protein</fullName>
    </submittedName>
</protein>
<dbReference type="Gene3D" id="3.40.630.30">
    <property type="match status" value="1"/>
</dbReference>
<feature type="domain" description="N-acetyltransferase" evidence="3">
    <location>
        <begin position="10"/>
        <end position="188"/>
    </location>
</feature>
<dbReference type="Proteomes" id="UP000236728">
    <property type="component" value="Unassembled WGS sequence"/>
</dbReference>
<organism evidence="4 5">
    <name type="scientific">Bryocella elongata</name>
    <dbReference type="NCBI Taxonomy" id="863522"/>
    <lineage>
        <taxon>Bacteria</taxon>
        <taxon>Pseudomonadati</taxon>
        <taxon>Acidobacteriota</taxon>
        <taxon>Terriglobia</taxon>
        <taxon>Terriglobales</taxon>
        <taxon>Acidobacteriaceae</taxon>
        <taxon>Bryocella</taxon>
    </lineage>
</organism>
<dbReference type="InterPro" id="IPR000182">
    <property type="entry name" value="GNAT_dom"/>
</dbReference>
<keyword evidence="5" id="KW-1185">Reference proteome</keyword>
<dbReference type="InterPro" id="IPR016181">
    <property type="entry name" value="Acyl_CoA_acyltransferase"/>
</dbReference>
<dbReference type="PANTHER" id="PTHR43877">
    <property type="entry name" value="AMINOALKYLPHOSPHONATE N-ACETYLTRANSFERASE-RELATED-RELATED"/>
    <property type="match status" value="1"/>
</dbReference>
<name>A0A1H6CBT0_9BACT</name>
<dbReference type="GO" id="GO:0016747">
    <property type="term" value="F:acyltransferase activity, transferring groups other than amino-acyl groups"/>
    <property type="evidence" value="ECO:0007669"/>
    <property type="project" value="InterPro"/>
</dbReference>
<reference evidence="4 5" key="1">
    <citation type="submission" date="2016-10" db="EMBL/GenBank/DDBJ databases">
        <authorList>
            <person name="de Groot N.N."/>
        </authorList>
    </citation>
    <scope>NUCLEOTIDE SEQUENCE [LARGE SCALE GENOMIC DNA]</scope>
    <source>
        <strain evidence="4 5">DSM 22489</strain>
    </source>
</reference>
<dbReference type="PROSITE" id="PS51186">
    <property type="entry name" value="GNAT"/>
    <property type="match status" value="1"/>
</dbReference>
<evidence type="ECO:0000313" key="5">
    <source>
        <dbReference type="Proteomes" id="UP000236728"/>
    </source>
</evidence>
<dbReference type="PANTHER" id="PTHR43877:SF1">
    <property type="entry name" value="ACETYLTRANSFERASE"/>
    <property type="match status" value="1"/>
</dbReference>
<dbReference type="EMBL" id="FNVA01000009">
    <property type="protein sequence ID" value="SEG70450.1"/>
    <property type="molecule type" value="Genomic_DNA"/>
</dbReference>
<dbReference type="RefSeq" id="WP_235011790.1">
    <property type="nucleotide sequence ID" value="NZ_FNVA01000009.1"/>
</dbReference>
<dbReference type="CDD" id="cd04301">
    <property type="entry name" value="NAT_SF"/>
    <property type="match status" value="1"/>
</dbReference>
<keyword evidence="1 4" id="KW-0808">Transferase</keyword>
<sequence length="200" mass="21084">MSEIVKNEAFELRVATMDDVPALHRLIERSVNGLQAGEYTEAQRAGALGHTLGLDTQLVKDGTYFVVSPAGETEILAASGGWSYRSTTFGSDGAAVRDASVLDPAKDAAKIRAIFVDPEFARRGLGSLVLAHCEAAAMAAGFTSFVMGSTLTGVPLYTLKGYREVGRIDVPLPNGEVLPIVSMTKKATNEEAPLHDSGAS</sequence>
<dbReference type="SUPFAM" id="SSF55729">
    <property type="entry name" value="Acyl-CoA N-acyltransferases (Nat)"/>
    <property type="match status" value="1"/>
</dbReference>
<evidence type="ECO:0000256" key="2">
    <source>
        <dbReference type="ARBA" id="ARBA00023315"/>
    </source>
</evidence>
<keyword evidence="2" id="KW-0012">Acyltransferase</keyword>
<dbReference type="Pfam" id="PF13673">
    <property type="entry name" value="Acetyltransf_10"/>
    <property type="match status" value="1"/>
</dbReference>